<proteinExistence type="predicted"/>
<sequence length="94" mass="10799">MNVFVLCTGRCGSTTFARACEHIENYSAAHESRAGKIKGRVNYPARHIEVDNRLSWFLGRLDEVYGDDLFYVHLRRNPRATAESFADRYEVGMI</sequence>
<reference evidence="1" key="1">
    <citation type="submission" date="2022-08" db="EMBL/GenBank/DDBJ databases">
        <title>Genomic Encyclopedia of Type Strains, Phase V (KMG-V): Genome sequencing to study the core and pangenomes of soil and plant-associated prokaryotes.</title>
        <authorList>
            <person name="Whitman W."/>
        </authorList>
    </citation>
    <scope>NUCLEOTIDE SEQUENCE</scope>
    <source>
        <strain evidence="1">SP3049</strain>
    </source>
</reference>
<evidence type="ECO:0000313" key="1">
    <source>
        <dbReference type="EMBL" id="MCS3711868.1"/>
    </source>
</evidence>
<accession>A0A9X2TLH1</accession>
<evidence type="ECO:0008006" key="3">
    <source>
        <dbReference type="Google" id="ProtNLM"/>
    </source>
</evidence>
<name>A0A9X2TLH1_9BACT</name>
<dbReference type="InterPro" id="IPR027417">
    <property type="entry name" value="P-loop_NTPase"/>
</dbReference>
<dbReference type="EMBL" id="JANUAE010000019">
    <property type="protein sequence ID" value="MCS3711868.1"/>
    <property type="molecule type" value="Genomic_DNA"/>
</dbReference>
<dbReference type="Proteomes" id="UP001155057">
    <property type="component" value="Unassembled WGS sequence"/>
</dbReference>
<dbReference type="AlphaFoldDB" id="A0A9X2TLH1"/>
<dbReference type="RefSeq" id="WP_259131842.1">
    <property type="nucleotide sequence ID" value="NZ_JANUAK010000019.1"/>
</dbReference>
<protein>
    <recommendedName>
        <fullName evidence="3">Sulfotransferase family protein</fullName>
    </recommendedName>
</protein>
<evidence type="ECO:0000313" key="2">
    <source>
        <dbReference type="Proteomes" id="UP001155057"/>
    </source>
</evidence>
<dbReference type="Gene3D" id="3.40.50.300">
    <property type="entry name" value="P-loop containing nucleotide triphosphate hydrolases"/>
    <property type="match status" value="1"/>
</dbReference>
<organism evidence="1 2">
    <name type="scientific">Salinibacter ruber</name>
    <dbReference type="NCBI Taxonomy" id="146919"/>
    <lineage>
        <taxon>Bacteria</taxon>
        <taxon>Pseudomonadati</taxon>
        <taxon>Rhodothermota</taxon>
        <taxon>Rhodothermia</taxon>
        <taxon>Rhodothermales</taxon>
        <taxon>Salinibacteraceae</taxon>
        <taxon>Salinibacter</taxon>
    </lineage>
</organism>
<dbReference type="SUPFAM" id="SSF52540">
    <property type="entry name" value="P-loop containing nucleoside triphosphate hydrolases"/>
    <property type="match status" value="1"/>
</dbReference>
<gene>
    <name evidence="1" type="ORF">GGP61_003503</name>
</gene>
<comment type="caution">
    <text evidence="1">The sequence shown here is derived from an EMBL/GenBank/DDBJ whole genome shotgun (WGS) entry which is preliminary data.</text>
</comment>